<comment type="caution">
    <text evidence="1">The sequence shown here is derived from an EMBL/GenBank/DDBJ whole genome shotgun (WGS) entry which is preliminary data.</text>
</comment>
<organism evidence="1 2">
    <name type="scientific">Adonisia turfae CCMR0082</name>
    <dbReference type="NCBI Taxonomy" id="2304604"/>
    <lineage>
        <taxon>Bacteria</taxon>
        <taxon>Bacillati</taxon>
        <taxon>Cyanobacteriota</taxon>
        <taxon>Adonisia</taxon>
        <taxon>Adonisia turfae</taxon>
    </lineage>
</organism>
<dbReference type="EMBL" id="QZCE01000002">
    <property type="protein sequence ID" value="NEZ65548.1"/>
    <property type="molecule type" value="Genomic_DNA"/>
</dbReference>
<proteinExistence type="predicted"/>
<sequence>METGVVKTYGFTAKGQEARMSGDIDKTFKGRESAHILTTIPIGVLKSPDSQFLKLSFSVSKDSKTKEGVIKVYTQGGKSYPDFIMAEIIFGKVKRIETIKLGFWDRLNEFQNLNSDTPLKAGDIYMTFSDIDLRISINDHETGDIIEFAKDFI</sequence>
<gene>
    <name evidence="1" type="ORF">D0962_22790</name>
</gene>
<dbReference type="Proteomes" id="UP000473574">
    <property type="component" value="Unassembled WGS sequence"/>
</dbReference>
<dbReference type="AlphaFoldDB" id="A0A6M0SAL5"/>
<reference evidence="1 2" key="1">
    <citation type="journal article" date="2020" name="Microb. Ecol.">
        <title>Ecogenomics of the Marine Benthic Filamentous Cyanobacterium Adonisia.</title>
        <authorList>
            <person name="Walter J.M."/>
            <person name="Coutinho F.H."/>
            <person name="Leomil L."/>
            <person name="Hargreaves P.I."/>
            <person name="Campeao M.E."/>
            <person name="Vieira V.V."/>
            <person name="Silva B.S."/>
            <person name="Fistarol G.O."/>
            <person name="Salomon P.S."/>
            <person name="Sawabe T."/>
            <person name="Mino S."/>
            <person name="Hosokawa M."/>
            <person name="Miyashita H."/>
            <person name="Maruyama F."/>
            <person name="van Verk M.C."/>
            <person name="Dutilh B.E."/>
            <person name="Thompson C.C."/>
            <person name="Thompson F.L."/>
        </authorList>
    </citation>
    <scope>NUCLEOTIDE SEQUENCE [LARGE SCALE GENOMIC DNA]</scope>
    <source>
        <strain evidence="1 2">CCMR0082</strain>
    </source>
</reference>
<name>A0A6M0SAL5_9CYAN</name>
<accession>A0A6M0SAL5</accession>
<evidence type="ECO:0000313" key="2">
    <source>
        <dbReference type="Proteomes" id="UP000473574"/>
    </source>
</evidence>
<evidence type="ECO:0000313" key="1">
    <source>
        <dbReference type="EMBL" id="NEZ65548.1"/>
    </source>
</evidence>
<protein>
    <submittedName>
        <fullName evidence="1">Uncharacterized protein</fullName>
    </submittedName>
</protein>